<feature type="domain" description="HTH lysR-type" evidence="5">
    <location>
        <begin position="1"/>
        <end position="58"/>
    </location>
</feature>
<evidence type="ECO:0000256" key="3">
    <source>
        <dbReference type="ARBA" id="ARBA00023125"/>
    </source>
</evidence>
<dbReference type="PANTHER" id="PTHR30126">
    <property type="entry name" value="HTH-TYPE TRANSCRIPTIONAL REGULATOR"/>
    <property type="match status" value="1"/>
</dbReference>
<dbReference type="InterPro" id="IPR000847">
    <property type="entry name" value="LysR_HTH_N"/>
</dbReference>
<evidence type="ECO:0000256" key="4">
    <source>
        <dbReference type="ARBA" id="ARBA00023163"/>
    </source>
</evidence>
<gene>
    <name evidence="6" type="ORF">SAMN02910451_02281</name>
</gene>
<organism evidence="6 7">
    <name type="scientific">Butyrivibrio hungatei</name>
    <dbReference type="NCBI Taxonomy" id="185008"/>
    <lineage>
        <taxon>Bacteria</taxon>
        <taxon>Bacillati</taxon>
        <taxon>Bacillota</taxon>
        <taxon>Clostridia</taxon>
        <taxon>Lachnospirales</taxon>
        <taxon>Lachnospiraceae</taxon>
        <taxon>Butyrivibrio</taxon>
    </lineage>
</organism>
<dbReference type="InterPro" id="IPR036390">
    <property type="entry name" value="WH_DNA-bd_sf"/>
</dbReference>
<keyword evidence="7" id="KW-1185">Reference proteome</keyword>
<protein>
    <submittedName>
        <fullName evidence="6">DNA-binding transcriptional regulator, LysR family</fullName>
    </submittedName>
</protein>
<comment type="similarity">
    <text evidence="1">Belongs to the LysR transcriptional regulatory family.</text>
</comment>
<sequence length="297" mass="33600">MTITQLSTFLKISEMKSFSAAASSLGYAQSTVTTQIKQLEDELGCVLFERLGKTISITSSGDRLIAYAEKMLQLEREIRLDVTDENNPAGVLKLGVSESLCVSRFPRILMEYTKNNPRTEIRIQFVTHDDIPELLQKGELDMVYTLNPLIEDERVKILHKKRESLGFYASPTNPVADKTIREKDLKNVPLLLTGHNCNFRHMLISDLDRHEISPNIVLETSSKEILKQFAINGLGVAFIPDITSENEMKIGKLKRLTWKGADFPVYSQVLIHKDKKQNKAIKALAEIIMSDTENYGE</sequence>
<dbReference type="GO" id="GO:0000976">
    <property type="term" value="F:transcription cis-regulatory region binding"/>
    <property type="evidence" value="ECO:0007669"/>
    <property type="project" value="TreeGrafter"/>
</dbReference>
<dbReference type="PRINTS" id="PR00039">
    <property type="entry name" value="HTHLYSR"/>
</dbReference>
<dbReference type="PROSITE" id="PS50931">
    <property type="entry name" value="HTH_LYSR"/>
    <property type="match status" value="1"/>
</dbReference>
<dbReference type="OrthoDB" id="119203at2"/>
<dbReference type="InterPro" id="IPR036388">
    <property type="entry name" value="WH-like_DNA-bd_sf"/>
</dbReference>
<proteinExistence type="inferred from homology"/>
<dbReference type="Pfam" id="PF00126">
    <property type="entry name" value="HTH_1"/>
    <property type="match status" value="1"/>
</dbReference>
<evidence type="ECO:0000313" key="7">
    <source>
        <dbReference type="Proteomes" id="UP000183047"/>
    </source>
</evidence>
<dbReference type="InterPro" id="IPR005119">
    <property type="entry name" value="LysR_subst-bd"/>
</dbReference>
<dbReference type="Gene3D" id="3.40.190.290">
    <property type="match status" value="1"/>
</dbReference>
<evidence type="ECO:0000313" key="6">
    <source>
        <dbReference type="EMBL" id="SCY35481.1"/>
    </source>
</evidence>
<evidence type="ECO:0000256" key="2">
    <source>
        <dbReference type="ARBA" id="ARBA00023015"/>
    </source>
</evidence>
<name>A0A1G5F8P0_9FIRM</name>
<dbReference type="RefSeq" id="WP_074462765.1">
    <property type="nucleotide sequence ID" value="NZ_FMUR01000014.1"/>
</dbReference>
<keyword evidence="2" id="KW-0805">Transcription regulation</keyword>
<dbReference type="Proteomes" id="UP000183047">
    <property type="component" value="Unassembled WGS sequence"/>
</dbReference>
<evidence type="ECO:0000259" key="5">
    <source>
        <dbReference type="PROSITE" id="PS50931"/>
    </source>
</evidence>
<dbReference type="PANTHER" id="PTHR30126:SF100">
    <property type="entry name" value="LYSR-FAMILY TRANSCRIPTIONAL REGULATOR"/>
    <property type="match status" value="1"/>
</dbReference>
<dbReference type="FunFam" id="1.10.10.10:FF:000001">
    <property type="entry name" value="LysR family transcriptional regulator"/>
    <property type="match status" value="1"/>
</dbReference>
<dbReference type="CDD" id="cd05466">
    <property type="entry name" value="PBP2_LTTR_substrate"/>
    <property type="match status" value="1"/>
</dbReference>
<keyword evidence="3 6" id="KW-0238">DNA-binding</keyword>
<reference evidence="7" key="1">
    <citation type="submission" date="2016-10" db="EMBL/GenBank/DDBJ databases">
        <authorList>
            <person name="Varghese N."/>
            <person name="Submissions S."/>
        </authorList>
    </citation>
    <scope>NUCLEOTIDE SEQUENCE [LARGE SCALE GENOMIC DNA]</scope>
    <source>
        <strain evidence="7">XBD2006</strain>
    </source>
</reference>
<dbReference type="Pfam" id="PF03466">
    <property type="entry name" value="LysR_substrate"/>
    <property type="match status" value="1"/>
</dbReference>
<dbReference type="Gene3D" id="1.10.10.10">
    <property type="entry name" value="Winged helix-like DNA-binding domain superfamily/Winged helix DNA-binding domain"/>
    <property type="match status" value="1"/>
</dbReference>
<dbReference type="EMBL" id="FMUR01000014">
    <property type="protein sequence ID" value="SCY35481.1"/>
    <property type="molecule type" value="Genomic_DNA"/>
</dbReference>
<dbReference type="AlphaFoldDB" id="A0A1G5F8P0"/>
<dbReference type="GO" id="GO:0003700">
    <property type="term" value="F:DNA-binding transcription factor activity"/>
    <property type="evidence" value="ECO:0007669"/>
    <property type="project" value="InterPro"/>
</dbReference>
<evidence type="ECO:0000256" key="1">
    <source>
        <dbReference type="ARBA" id="ARBA00009437"/>
    </source>
</evidence>
<accession>A0A1G5F8P0</accession>
<dbReference type="SUPFAM" id="SSF46785">
    <property type="entry name" value="Winged helix' DNA-binding domain"/>
    <property type="match status" value="1"/>
</dbReference>
<keyword evidence="4" id="KW-0804">Transcription</keyword>
<dbReference type="SUPFAM" id="SSF53850">
    <property type="entry name" value="Periplasmic binding protein-like II"/>
    <property type="match status" value="1"/>
</dbReference>